<keyword evidence="2" id="KW-1185">Reference proteome</keyword>
<proteinExistence type="predicted"/>
<comment type="caution">
    <text evidence="1">The sequence shown here is derived from an EMBL/GenBank/DDBJ whole genome shotgun (WGS) entry which is preliminary data.</text>
</comment>
<dbReference type="Proteomes" id="UP000765509">
    <property type="component" value="Unassembled WGS sequence"/>
</dbReference>
<accession>A0A9Q3H9D2</accession>
<dbReference type="AlphaFoldDB" id="A0A9Q3H9D2"/>
<dbReference type="EMBL" id="AVOT02013464">
    <property type="protein sequence ID" value="MBW0496137.1"/>
    <property type="molecule type" value="Genomic_DNA"/>
</dbReference>
<sequence length="95" mass="10848">MDNKRFNLASHWAELEASSQKICLKEIYFADLMVITKGWNPKRKFKLLEEMETRVRQNNTNIQDIKDKLNQTGLTLIHSGSQGVNQPGSPAASHH</sequence>
<evidence type="ECO:0000313" key="2">
    <source>
        <dbReference type="Proteomes" id="UP000765509"/>
    </source>
</evidence>
<name>A0A9Q3H9D2_9BASI</name>
<gene>
    <name evidence="1" type="ORF">O181_035852</name>
</gene>
<reference evidence="1" key="1">
    <citation type="submission" date="2021-03" db="EMBL/GenBank/DDBJ databases">
        <title>Draft genome sequence of rust myrtle Austropuccinia psidii MF-1, a brazilian biotype.</title>
        <authorList>
            <person name="Quecine M.C."/>
            <person name="Pachon D.M.R."/>
            <person name="Bonatelli M.L."/>
            <person name="Correr F.H."/>
            <person name="Franceschini L.M."/>
            <person name="Leite T.F."/>
            <person name="Margarido G.R.A."/>
            <person name="Almeida C.A."/>
            <person name="Ferrarezi J.A."/>
            <person name="Labate C.A."/>
        </authorList>
    </citation>
    <scope>NUCLEOTIDE SEQUENCE</scope>
    <source>
        <strain evidence="1">MF-1</strain>
    </source>
</reference>
<protein>
    <submittedName>
        <fullName evidence="1">Uncharacterized protein</fullName>
    </submittedName>
</protein>
<organism evidence="1 2">
    <name type="scientific">Austropuccinia psidii MF-1</name>
    <dbReference type="NCBI Taxonomy" id="1389203"/>
    <lineage>
        <taxon>Eukaryota</taxon>
        <taxon>Fungi</taxon>
        <taxon>Dikarya</taxon>
        <taxon>Basidiomycota</taxon>
        <taxon>Pucciniomycotina</taxon>
        <taxon>Pucciniomycetes</taxon>
        <taxon>Pucciniales</taxon>
        <taxon>Sphaerophragmiaceae</taxon>
        <taxon>Austropuccinia</taxon>
    </lineage>
</organism>
<evidence type="ECO:0000313" key="1">
    <source>
        <dbReference type="EMBL" id="MBW0496137.1"/>
    </source>
</evidence>